<name>A0ABP9XFN5_9DEIO</name>
<accession>A0ABP9XFN5</accession>
<organism evidence="1 2">
    <name type="scientific">Deinococcus aluminii</name>
    <dbReference type="NCBI Taxonomy" id="1656885"/>
    <lineage>
        <taxon>Bacteria</taxon>
        <taxon>Thermotogati</taxon>
        <taxon>Deinococcota</taxon>
        <taxon>Deinococci</taxon>
        <taxon>Deinococcales</taxon>
        <taxon>Deinococcaceae</taxon>
        <taxon>Deinococcus</taxon>
    </lineage>
</organism>
<gene>
    <name evidence="1" type="ORF">Dalu01_02535</name>
</gene>
<comment type="caution">
    <text evidence="1">The sequence shown here is derived from an EMBL/GenBank/DDBJ whole genome shotgun (WGS) entry which is preliminary data.</text>
</comment>
<evidence type="ECO:0000313" key="2">
    <source>
        <dbReference type="Proteomes" id="UP001404956"/>
    </source>
</evidence>
<reference evidence="1 2" key="1">
    <citation type="submission" date="2024-02" db="EMBL/GenBank/DDBJ databases">
        <title>Deinococcus aluminii NBRC 112889.</title>
        <authorList>
            <person name="Ichikawa N."/>
            <person name="Katano-Makiyama Y."/>
            <person name="Hidaka K."/>
        </authorList>
    </citation>
    <scope>NUCLEOTIDE SEQUENCE [LARGE SCALE GENOMIC DNA]</scope>
    <source>
        <strain evidence="1 2">NBRC 112889</strain>
    </source>
</reference>
<keyword evidence="2" id="KW-1185">Reference proteome</keyword>
<dbReference type="RefSeq" id="WP_345455185.1">
    <property type="nucleotide sequence ID" value="NZ_BAABRV010000006.1"/>
</dbReference>
<protein>
    <submittedName>
        <fullName evidence="1">Uncharacterized protein</fullName>
    </submittedName>
</protein>
<sequence>MTLTLNREQLQFFSHSSRLLLMGTLRQAGEVDERPVVLTVGDEMDLTADLHFTALPHGAPETLEIARTCLRSDHPGTAFLALIYLSQQETEADFQHAAQVFSDRHHVRSCYG</sequence>
<proteinExistence type="predicted"/>
<dbReference type="EMBL" id="BAABRV010000006">
    <property type="protein sequence ID" value="GAA5534127.1"/>
    <property type="molecule type" value="Genomic_DNA"/>
</dbReference>
<dbReference type="Proteomes" id="UP001404956">
    <property type="component" value="Unassembled WGS sequence"/>
</dbReference>
<evidence type="ECO:0000313" key="1">
    <source>
        <dbReference type="EMBL" id="GAA5534127.1"/>
    </source>
</evidence>